<keyword evidence="1" id="KW-0812">Transmembrane</keyword>
<gene>
    <name evidence="2" type="ORF">QYE77_09545</name>
</gene>
<keyword evidence="3" id="KW-1185">Reference proteome</keyword>
<name>A0ABU3NNW2_9CHLR</name>
<evidence type="ECO:0000313" key="3">
    <source>
        <dbReference type="Proteomes" id="UP001254165"/>
    </source>
</evidence>
<dbReference type="Pfam" id="PF13367">
    <property type="entry name" value="PrsW-protease"/>
    <property type="match status" value="1"/>
</dbReference>
<feature type="transmembrane region" description="Helical" evidence="1">
    <location>
        <begin position="97"/>
        <end position="118"/>
    </location>
</feature>
<keyword evidence="2" id="KW-0645">Protease</keyword>
<reference evidence="2 3" key="1">
    <citation type="submission" date="2023-07" db="EMBL/GenBank/DDBJ databases">
        <title>Novel species of Thermanaerothrix with wide hydrolytic capabilities.</title>
        <authorList>
            <person name="Zayulina K.S."/>
            <person name="Podosokorskaya O.A."/>
            <person name="Elcheninov A.G."/>
        </authorList>
    </citation>
    <scope>NUCLEOTIDE SEQUENCE [LARGE SCALE GENOMIC DNA]</scope>
    <source>
        <strain evidence="2 3">4228-RoL</strain>
    </source>
</reference>
<feature type="transmembrane region" description="Helical" evidence="1">
    <location>
        <begin position="300"/>
        <end position="322"/>
    </location>
</feature>
<proteinExistence type="predicted"/>
<protein>
    <submittedName>
        <fullName evidence="2">PrsW family glutamic-type intramembrane protease</fullName>
        <ecNumber evidence="2">3.4.-.-</ecNumber>
    </submittedName>
</protein>
<feature type="transmembrane region" description="Helical" evidence="1">
    <location>
        <begin position="376"/>
        <end position="395"/>
    </location>
</feature>
<dbReference type="Proteomes" id="UP001254165">
    <property type="component" value="Unassembled WGS sequence"/>
</dbReference>
<dbReference type="GO" id="GO:0008233">
    <property type="term" value="F:peptidase activity"/>
    <property type="evidence" value="ECO:0007669"/>
    <property type="project" value="UniProtKB-KW"/>
</dbReference>
<evidence type="ECO:0000256" key="1">
    <source>
        <dbReference type="SAM" id="Phobius"/>
    </source>
</evidence>
<keyword evidence="1" id="KW-0472">Membrane</keyword>
<dbReference type="RefSeq" id="WP_315625173.1">
    <property type="nucleotide sequence ID" value="NZ_JAUHMF010000002.1"/>
</dbReference>
<dbReference type="EC" id="3.4.-.-" evidence="2"/>
<organism evidence="2 3">
    <name type="scientific">Thermanaerothrix solaris</name>
    <dbReference type="NCBI Taxonomy" id="3058434"/>
    <lineage>
        <taxon>Bacteria</taxon>
        <taxon>Bacillati</taxon>
        <taxon>Chloroflexota</taxon>
        <taxon>Anaerolineae</taxon>
        <taxon>Anaerolineales</taxon>
        <taxon>Anaerolineaceae</taxon>
        <taxon>Thermanaerothrix</taxon>
    </lineage>
</organism>
<feature type="transmembrane region" description="Helical" evidence="1">
    <location>
        <begin position="124"/>
        <end position="146"/>
    </location>
</feature>
<feature type="transmembrane region" description="Helical" evidence="1">
    <location>
        <begin position="225"/>
        <end position="247"/>
    </location>
</feature>
<feature type="transmembrane region" description="Helical" evidence="1">
    <location>
        <begin position="334"/>
        <end position="356"/>
    </location>
</feature>
<keyword evidence="2" id="KW-0378">Hydrolase</keyword>
<dbReference type="GO" id="GO:0006508">
    <property type="term" value="P:proteolysis"/>
    <property type="evidence" value="ECO:0007669"/>
    <property type="project" value="UniProtKB-KW"/>
</dbReference>
<accession>A0ABU3NNW2</accession>
<feature type="transmembrane region" description="Helical" evidence="1">
    <location>
        <begin position="268"/>
        <end position="288"/>
    </location>
</feature>
<keyword evidence="1" id="KW-1133">Transmembrane helix</keyword>
<feature type="transmembrane region" description="Helical" evidence="1">
    <location>
        <begin position="17"/>
        <end position="44"/>
    </location>
</feature>
<feature type="transmembrane region" description="Helical" evidence="1">
    <location>
        <begin position="56"/>
        <end position="77"/>
    </location>
</feature>
<sequence length="415" mass="43779">MTDSPSPASMPSSWQSVLFLIFSSLGVLLGLGGAAVLAFLGLLALTAGETAGVQQATGAMSLAAAALLVAVVCLPGVVHSYRTWRGRPQPMRALGRWLPALTLGMLLWPLLITVYSALEKVAVAWLLLPPLLLVGALVPLLWFLHLGAHGLALEWESDWWGTISTSLVVTMPLILIVEVGLFVILGLVAMAWIAARPDLAQQLRELLSTLETVDPRVLEAYFQDLFAQPGVITLTLLLVAGAIPLIEELLKPLALWTFVGRRITPAQGFLLGVLSGACFALLENLSALSGIAGMGSLPTLIGRLGTGLLHMTTTGLIGWALAAAWQGGSPWRVVGAYLLAVALHGLWNTFGLLLGIGTLFPLPESTASPLAHLSNFAPIILGLLGVLNLIFITAANRYLRRSATPSTTSVSPLKG</sequence>
<dbReference type="EMBL" id="JAUHMF010000002">
    <property type="protein sequence ID" value="MDT8898512.1"/>
    <property type="molecule type" value="Genomic_DNA"/>
</dbReference>
<feature type="transmembrane region" description="Helical" evidence="1">
    <location>
        <begin position="167"/>
        <end position="195"/>
    </location>
</feature>
<dbReference type="InterPro" id="IPR026898">
    <property type="entry name" value="PrsW"/>
</dbReference>
<comment type="caution">
    <text evidence="2">The sequence shown here is derived from an EMBL/GenBank/DDBJ whole genome shotgun (WGS) entry which is preliminary data.</text>
</comment>
<evidence type="ECO:0000313" key="2">
    <source>
        <dbReference type="EMBL" id="MDT8898512.1"/>
    </source>
</evidence>